<keyword evidence="2" id="KW-1185">Reference proteome</keyword>
<organism evidence="1 2">
    <name type="scientific">Entomophthora muscae</name>
    <dbReference type="NCBI Taxonomy" id="34485"/>
    <lineage>
        <taxon>Eukaryota</taxon>
        <taxon>Fungi</taxon>
        <taxon>Fungi incertae sedis</taxon>
        <taxon>Zoopagomycota</taxon>
        <taxon>Entomophthoromycotina</taxon>
        <taxon>Entomophthoromycetes</taxon>
        <taxon>Entomophthorales</taxon>
        <taxon>Entomophthoraceae</taxon>
        <taxon>Entomophthora</taxon>
    </lineage>
</organism>
<dbReference type="EMBL" id="QTSX02002364">
    <property type="protein sequence ID" value="KAJ9075835.1"/>
    <property type="molecule type" value="Genomic_DNA"/>
</dbReference>
<reference evidence="1" key="1">
    <citation type="submission" date="2022-04" db="EMBL/GenBank/DDBJ databases">
        <title>Genome of the entomopathogenic fungus Entomophthora muscae.</title>
        <authorList>
            <person name="Elya C."/>
            <person name="Lovett B.R."/>
            <person name="Lee E."/>
            <person name="Macias A.M."/>
            <person name="Hajek A.E."/>
            <person name="De Bivort B.L."/>
            <person name="Kasson M.T."/>
            <person name="De Fine Licht H.H."/>
            <person name="Stajich J.E."/>
        </authorList>
    </citation>
    <scope>NUCLEOTIDE SEQUENCE</scope>
    <source>
        <strain evidence="1">Berkeley</strain>
    </source>
</reference>
<dbReference type="Proteomes" id="UP001165960">
    <property type="component" value="Unassembled WGS sequence"/>
</dbReference>
<protein>
    <submittedName>
        <fullName evidence="1">Uncharacterized protein</fullName>
    </submittedName>
</protein>
<evidence type="ECO:0000313" key="1">
    <source>
        <dbReference type="EMBL" id="KAJ9075835.1"/>
    </source>
</evidence>
<accession>A0ACC2TM73</accession>
<proteinExistence type="predicted"/>
<name>A0ACC2TM73_9FUNG</name>
<comment type="caution">
    <text evidence="1">The sequence shown here is derived from an EMBL/GenBank/DDBJ whole genome shotgun (WGS) entry which is preliminary data.</text>
</comment>
<sequence length="526" mass="58386">MQLVWLVGECLGASILLHSGGSTRSHIKGMLEVGQTLAERGHAVRYVAMDDNLPYADGYNITAVGLGSKGAYRSTFAKIIDACCKGKMGQEYNRGFASTANEWLSECYQHEYMPLLKHIQNDPPALMVCDLFANPCIEMAEQKGIPLVIGIQALDYLGIFNAPYVANDPRFSPQTIDQLSFGRRVFDSVMIPYLKWKVWKTITGNINQLRLKFGSNATWFPRGAFHYGVGLANSFVGFEAAQPLPPNIKLVGPILSQHPPPLDESLAAYLLTHNRVLFVAFGSLLSLQPPELTRILNGALEAMEHGHIDGLIWGLGKTLVTGLPSKHDFLADSRFLFLPWAPQQAILNHPHTVLFLSHGGLESCFEAMHSRTPVLTLPFFGDQEHNSRKLYDLGVGFNLDPFNIDIASSIDALLSRPTLASSLDKAQALINPHRRRREEAANYIEDHLEMAQACRPHFPYIPGSGTPPCELSHLLPASTHMSYFTANRFDVYLFLFIMVLATTSAIAFLIYSTLLRPPNEPRLKSE</sequence>
<gene>
    <name evidence="1" type="ORF">DSO57_1031922</name>
</gene>
<evidence type="ECO:0000313" key="2">
    <source>
        <dbReference type="Proteomes" id="UP001165960"/>
    </source>
</evidence>